<evidence type="ECO:0000313" key="5">
    <source>
        <dbReference type="Proteomes" id="UP000258127"/>
    </source>
</evidence>
<keyword evidence="5" id="KW-1185">Reference proteome</keyword>
<evidence type="ECO:0000313" key="4">
    <source>
        <dbReference type="EMBL" id="AXO88160.1"/>
    </source>
</evidence>
<name>A0AAI8KAW6_9PSED</name>
<dbReference type="Pfam" id="PF03538">
    <property type="entry name" value="VRP1"/>
    <property type="match status" value="1"/>
</dbReference>
<evidence type="ECO:0000256" key="1">
    <source>
        <dbReference type="ARBA" id="ARBA00010116"/>
    </source>
</evidence>
<organism evidence="4 5">
    <name type="scientific">Pseudomonas parafulva</name>
    <dbReference type="NCBI Taxonomy" id="157782"/>
    <lineage>
        <taxon>Bacteria</taxon>
        <taxon>Pseudomonadati</taxon>
        <taxon>Pseudomonadota</taxon>
        <taxon>Gammaproteobacteria</taxon>
        <taxon>Pseudomonadales</taxon>
        <taxon>Pseudomonadaceae</taxon>
        <taxon>Pseudomonas</taxon>
    </lineage>
</organism>
<dbReference type="RefSeq" id="WP_116888052.1">
    <property type="nucleotide sequence ID" value="NZ_CP031641.1"/>
</dbReference>
<keyword evidence="2" id="KW-0843">Virulence</keyword>
<dbReference type="SUPFAM" id="SSF49373">
    <property type="entry name" value="Invasin/intimin cell-adhesion fragments"/>
    <property type="match status" value="3"/>
</dbReference>
<gene>
    <name evidence="4" type="ORF">DZC75_09190</name>
</gene>
<proteinExistence type="inferred from homology"/>
<dbReference type="EMBL" id="CP031641">
    <property type="protein sequence ID" value="AXO88160.1"/>
    <property type="molecule type" value="Genomic_DNA"/>
</dbReference>
<dbReference type="InterPro" id="IPR003344">
    <property type="entry name" value="Big_1_dom"/>
</dbReference>
<comment type="similarity">
    <text evidence="1">Belongs to the intimin/invasin family.</text>
</comment>
<accession>A0AAI8KAW6</accession>
<reference evidence="4 5" key="1">
    <citation type="submission" date="2018-08" db="EMBL/GenBank/DDBJ databases">
        <authorList>
            <person name="Lee Y."/>
            <person name="Kakembo D."/>
        </authorList>
    </citation>
    <scope>NUCLEOTIDE SEQUENCE [LARGE SCALE GENOMIC DNA]</scope>
    <source>
        <strain evidence="4 5">JBCS1880</strain>
    </source>
</reference>
<dbReference type="Proteomes" id="UP000258127">
    <property type="component" value="Chromosome"/>
</dbReference>
<evidence type="ECO:0000259" key="3">
    <source>
        <dbReference type="Pfam" id="PF02369"/>
    </source>
</evidence>
<feature type="domain" description="Big-1" evidence="3">
    <location>
        <begin position="1351"/>
        <end position="1418"/>
    </location>
</feature>
<evidence type="ECO:0000256" key="2">
    <source>
        <dbReference type="ARBA" id="ARBA00023026"/>
    </source>
</evidence>
<dbReference type="InterPro" id="IPR008964">
    <property type="entry name" value="Invasin/intimin_cell_adhesion"/>
</dbReference>
<dbReference type="Pfam" id="PF02369">
    <property type="entry name" value="Big_1"/>
    <property type="match status" value="1"/>
</dbReference>
<dbReference type="InterPro" id="IPR018003">
    <property type="entry name" value="Insecticidal_toxin/plasmid_vir"/>
</dbReference>
<dbReference type="InterPro" id="IPR013783">
    <property type="entry name" value="Ig-like_fold"/>
</dbReference>
<sequence>MPKRKASDTQALLKKILASELPAHASLVDTLQLPASVMALQRSGEVALMAQFPTLQASEVHRLQGRLDVASAAMMRAFREQRLIATAPRPLDERKGPLALSTGPTYENQFSPSWANNARPEAVDATTSPAAYLIDMLSFVKQYIEGDNQHPDLRPLSVRRPDLFELTLDQRTLSREVPQVEVVNQVLERAIVDEQQRKGESSAVEDRLLQVRHPLRLFPYETYWQQILTVLAHNDLHLGDVARLGDLDNPYFIQPGAHSHWSDSALQQESELGPALRSILVERPYFGNGSQLRVDPQNRKLLALRDPASAAHADEERDASAQFFLENFGVQGEATLRRVVSFCQIVQIDQTQMESLFALAGHAPRRSENVRSDVADSGAAAFGARFINSSVGEPVAVDSSAVDPQLHYFLNLTPVRLDRINRFMRLAHALQLPYVQVDQVVCAIIDAEQVAATELKRRPVLEASPLWMSTNTLRGLGVFQFLRKRLGCSAEDFATLLSNMGVHGVGDTPSHFDRVFNSGAALPLVLDDEVFSLSGDDPHSKRTIDQLCHGLGINLETFRYLSRTVMQAQGSETLRRSLPVISAFYRVTLLARLLSISTIELLSLLETLSPEGLYALQAAGRPTNAMHRNFSQTDTLSVVHAIAHCVLWCQQQDVPISWLVQQLLPIETVDVVPQATLSLLGDIKRELLPFQDLDQHLAEAGVMALRTASWQQQLKQIVDELGLFREARTPEEDFEPALYEQFLEREIQVVIDALVATPGSLDSQLPELAPDEQQRLKSLILGTLLRVRSQQWGVVQERLAQALALSADRVIAVVYWAAGKVHALLESAARIDPLDNRSPTAKAIMPLLQRMQRHARVVERLKLSPLLLATLLSTTQRPRLSLSDLELTLPTLYRLERYTHAVERARQSEEQLLGYWQAIAALGEMSENERRLIKDAAAEKIANWMGWGIREVLDVATHLTPDGIVRNLDHLIVLAQVKAISDRTGLSAISLMKLSRLDSHSSTQDHREAAQQMLSSLNRPGQTRGEDAELRQSLATRCVVSQSRLIANKPDESTRISLTLLDMSNQPVADIRVSWTTDLGTLLSRFGYTDHNGVVTVELDAGELMGVAHVKATYLLDSEAYAPPIVIDCDEDSLTLIRLSPLPAAPWQAAGKLGEYVIVAGLFDDYDNPGVDRLINWASDIGEFVDLAGETLTNDEGLSQARLRSMDPGQGRVAMWYAGSTDDPQVFALAFEDRPSIRALALDSWAVVGTLIVKATVLSVNGEPASGQKLVWACTRGDGEDGPSFEGDAQTDEHGEARLRIDATEAGTLQVRVALRSKDDDETGFHPRELTLEVLPDALEVVTEQGLVWPLADGIDASDFLIQVRTRDGRPVERCPVTWTVQEGGHPAQPMTTDAHGKARFILSATTPGPRTVVATWGEDPQEVKFDEVIFLPALDMQVCFDDQPFDGPVVIRQPAPGAAQDTYTLSCTLPADHPLLKEGLQLLYDGRDSAPALGLSFEPGLGEVASFEERTVSWTLTAVSTGLSHESRPQLGITYRKASRVVWLDLIVQPAQP</sequence>
<protein>
    <recommendedName>
        <fullName evidence="3">Big-1 domain-containing protein</fullName>
    </recommendedName>
</protein>
<dbReference type="Gene3D" id="2.60.40.10">
    <property type="entry name" value="Immunoglobulins"/>
    <property type="match status" value="3"/>
</dbReference>